<feature type="chain" id="PRO_5003659848" evidence="1">
    <location>
        <begin position="21"/>
        <end position="133"/>
    </location>
</feature>
<dbReference type="eggNOG" id="ENOG502ZFFB">
    <property type="taxonomic scope" value="Bacteria"/>
</dbReference>
<gene>
    <name evidence="2" type="ORF">BN8_02152</name>
</gene>
<dbReference type="RefSeq" id="WP_009281672.1">
    <property type="nucleotide sequence ID" value="NZ_CAIT01000006.1"/>
</dbReference>
<keyword evidence="3" id="KW-1185">Reference proteome</keyword>
<evidence type="ECO:0000313" key="3">
    <source>
        <dbReference type="Proteomes" id="UP000009309"/>
    </source>
</evidence>
<reference evidence="2 3" key="1">
    <citation type="journal article" date="2012" name="J. Bacteriol.">
        <title>Genome Sequence of the Filamentous Bacterium Fibrisoma limi BUZ 3T.</title>
        <authorList>
            <person name="Filippini M."/>
            <person name="Qi W."/>
            <person name="Jaenicke S."/>
            <person name="Goesmann A."/>
            <person name="Smits T.H."/>
            <person name="Bagheri H.C."/>
        </authorList>
    </citation>
    <scope>NUCLEOTIDE SEQUENCE [LARGE SCALE GENOMIC DNA]</scope>
    <source>
        <strain evidence="3">BUZ 3T</strain>
    </source>
</reference>
<protein>
    <submittedName>
        <fullName evidence="2">Uncharacterized protein</fullName>
    </submittedName>
</protein>
<evidence type="ECO:0000256" key="1">
    <source>
        <dbReference type="SAM" id="SignalP"/>
    </source>
</evidence>
<keyword evidence="1" id="KW-0732">Signal</keyword>
<feature type="signal peptide" evidence="1">
    <location>
        <begin position="1"/>
        <end position="20"/>
    </location>
</feature>
<evidence type="ECO:0000313" key="2">
    <source>
        <dbReference type="EMBL" id="CCH53088.1"/>
    </source>
</evidence>
<name>I2GGR3_9BACT</name>
<dbReference type="EMBL" id="CAIT01000006">
    <property type="protein sequence ID" value="CCH53088.1"/>
    <property type="molecule type" value="Genomic_DNA"/>
</dbReference>
<proteinExistence type="predicted"/>
<comment type="caution">
    <text evidence="2">The sequence shown here is derived from an EMBL/GenBank/DDBJ whole genome shotgun (WGS) entry which is preliminary data.</text>
</comment>
<sequence length="133" mass="15345">MKKPAICLVLFLGLVQWSYGQTTAKMNFYFPLNFSLRGIKLRTTLNADKPIRIGSNEWVMVETDADSLGLLDREQPFFMPLERGKTYYFLIESERDNNSALSVRAVNEQEFLLTAHFGGASKPRTYFLRRNPN</sequence>
<organism evidence="2 3">
    <name type="scientific">Fibrisoma limi BUZ 3</name>
    <dbReference type="NCBI Taxonomy" id="1185876"/>
    <lineage>
        <taxon>Bacteria</taxon>
        <taxon>Pseudomonadati</taxon>
        <taxon>Bacteroidota</taxon>
        <taxon>Cytophagia</taxon>
        <taxon>Cytophagales</taxon>
        <taxon>Spirosomataceae</taxon>
        <taxon>Fibrisoma</taxon>
    </lineage>
</organism>
<dbReference type="Proteomes" id="UP000009309">
    <property type="component" value="Unassembled WGS sequence"/>
</dbReference>
<dbReference type="OrthoDB" id="963293at2"/>
<dbReference type="AlphaFoldDB" id="I2GGR3"/>
<accession>I2GGR3</accession>